<evidence type="ECO:0000313" key="1">
    <source>
        <dbReference type="EMBL" id="XRI72362.1"/>
    </source>
</evidence>
<proteinExistence type="predicted"/>
<sequence>MMLGAPETHAASLTPDVPAQSDPQHRPDPHPDPHPEQLLAALAEVLLGKERAIRLALTGFLAGGHILVEDVPGVGKTTLALGLARLLGLDFARVQMTADLLPGDILGSSVFDPRSQHFVFHPGPVFHGVVLMDEINRASPRSQSALLEAMAEGQVSADGQSMPLPDPFFVIATQNPQEHAGVFPLPESQLDRFILRFSLGYPGREAERLLIQGKNQHPADLSALAHQNLLQKWRQQVTEVFLGTEMEDMLLQIVQRSRMDARIRMGLSPRALLALKSAAQAWAFLAGRDFVIPDDLCAVAVPVLAHRLLSTASLSGENLALLLGQESWGLDIHP</sequence>
<dbReference type="EMBL" id="CP127526">
    <property type="protein sequence ID" value="XRI72362.1"/>
    <property type="molecule type" value="Genomic_DNA"/>
</dbReference>
<accession>A0ACD5HBM3</accession>
<organism evidence="1 2">
    <name type="scientific">Acidithiobacillus montserratensis</name>
    <dbReference type="NCBI Taxonomy" id="2729135"/>
    <lineage>
        <taxon>Bacteria</taxon>
        <taxon>Pseudomonadati</taxon>
        <taxon>Pseudomonadota</taxon>
        <taxon>Acidithiobacillia</taxon>
        <taxon>Acidithiobacillales</taxon>
        <taxon>Acidithiobacillaceae</taxon>
        <taxon>Acidithiobacillus</taxon>
    </lineage>
</organism>
<keyword evidence="2" id="KW-1185">Reference proteome</keyword>
<gene>
    <name evidence="1" type="ORF">HHS34_007840</name>
</gene>
<evidence type="ECO:0000313" key="2">
    <source>
        <dbReference type="Proteomes" id="UP001195965"/>
    </source>
</evidence>
<name>A0ACD5HBM3_9PROT</name>
<protein>
    <submittedName>
        <fullName evidence="1">MoxR family ATPase</fullName>
    </submittedName>
</protein>
<reference evidence="1 2" key="1">
    <citation type="journal article" date="2021" name="ISME J.">
        <title>Genomic evolution of the class Acidithiobacillia: deep-branching Proteobacteria living in extreme acidic conditions.</title>
        <authorList>
            <person name="Moya-Beltran A."/>
            <person name="Beard S."/>
            <person name="Rojas-Villalobos C."/>
            <person name="Issotta F."/>
            <person name="Gallardo Y."/>
            <person name="Ulloa R."/>
            <person name="Giaveno A."/>
            <person name="Degli Esposti M."/>
            <person name="Johnson D.B."/>
            <person name="Quatrini R."/>
        </authorList>
    </citation>
    <scope>NUCLEOTIDE SEQUENCE [LARGE SCALE GENOMIC DNA]</scope>
    <source>
        <strain evidence="1 2">GG1-14</strain>
    </source>
</reference>
<dbReference type="Proteomes" id="UP001195965">
    <property type="component" value="Chromosome"/>
</dbReference>